<name>A0A142F174_9CAUD</name>
<dbReference type="OrthoDB" id="17303at10239"/>
<dbReference type="GeneID" id="28799416"/>
<dbReference type="Proteomes" id="UP000201588">
    <property type="component" value="Segment"/>
</dbReference>
<accession>A0A142F174</accession>
<protein>
    <submittedName>
        <fullName evidence="1">Anti-restriction-like protein</fullName>
    </submittedName>
</protein>
<proteinExistence type="predicted"/>
<dbReference type="InterPro" id="IPR036207">
    <property type="entry name" value="B-form_Ocr"/>
</dbReference>
<evidence type="ECO:0000313" key="1">
    <source>
        <dbReference type="EMBL" id="AMQ66531.1"/>
    </source>
</evidence>
<dbReference type="SUPFAM" id="SSF101059">
    <property type="entry name" value="B-form DNA mimic Ocr"/>
    <property type="match status" value="1"/>
</dbReference>
<evidence type="ECO:0000313" key="2">
    <source>
        <dbReference type="Proteomes" id="UP000201588"/>
    </source>
</evidence>
<dbReference type="EMBL" id="KU640380">
    <property type="protein sequence ID" value="AMQ66531.1"/>
    <property type="molecule type" value="Genomic_DNA"/>
</dbReference>
<organism evidence="1 2">
    <name type="scientific">Bacillus phage Shbh1</name>
    <dbReference type="NCBI Taxonomy" id="1796992"/>
    <lineage>
        <taxon>Viruses</taxon>
        <taxon>Duplodnaviria</taxon>
        <taxon>Heunggongvirae</taxon>
        <taxon>Uroviricota</taxon>
        <taxon>Caudoviricetes</taxon>
        <taxon>Herelleviridae</taxon>
        <taxon>Bastillevirinae</taxon>
        <taxon>Shalavirus</taxon>
        <taxon>Shalavirus Shbh1</taxon>
    </lineage>
</organism>
<dbReference type="RefSeq" id="YP_009275221.1">
    <property type="nucleotide sequence ID" value="NC_030925.1"/>
</dbReference>
<reference evidence="1 2" key="1">
    <citation type="submission" date="2016-01" db="EMBL/GenBank/DDBJ databases">
        <title>Isolation and characterization of bacteriophages from East Africa Rift Valley soda lakes.</title>
        <authorList>
            <person name="van Zyl L.J."/>
            <person name="Nemavhulani S."/>
            <person name="Cowan D.A."/>
            <person name="Trindade M.I."/>
        </authorList>
    </citation>
    <scope>NUCLEOTIDE SEQUENCE [LARGE SCALE GENOMIC DNA]</scope>
</reference>
<dbReference type="Gene3D" id="1.20.120.780">
    <property type="entry name" value="DNA mimic ocr"/>
    <property type="match status" value="1"/>
</dbReference>
<sequence>MTKLRIESRAYDFELLIGDEDSILDYFFTNYAKEDVYLCDAMHEQADNYVPVYHSDIWTNASDVQEYINEALEDGHLDGVTDITRILQVGYYEYYYALLDNNLDALCHNYIVDEVNKYLENLSEDEAEKVDLEEIAERIETYTDGIDRDIMFSHVDEYASHIIDDLTFILKGWNVDMSGKGN</sequence>
<keyword evidence="2" id="KW-1185">Reference proteome</keyword>
<dbReference type="KEGG" id="vg:28799416"/>